<dbReference type="EMBL" id="JABUMX010000003">
    <property type="protein sequence ID" value="NTS32426.1"/>
    <property type="molecule type" value="Genomic_DNA"/>
</dbReference>
<sequence>MNTANLQLEGLCLAIAAVNRALVAKGLLTAVEIDTALRRAEAVAVGDDRAVEHLSPANRDAVCFPIRLLQLANNSGADTPWSFSHLARMVGETKRPYNDQL</sequence>
<dbReference type="AlphaFoldDB" id="A0A849VS67"/>
<dbReference type="Proteomes" id="UP000550508">
    <property type="component" value="Unassembled WGS sequence"/>
</dbReference>
<evidence type="ECO:0000313" key="1">
    <source>
        <dbReference type="EMBL" id="NTS32426.1"/>
    </source>
</evidence>
<proteinExistence type="predicted"/>
<evidence type="ECO:0000313" key="2">
    <source>
        <dbReference type="Proteomes" id="UP000550508"/>
    </source>
</evidence>
<reference evidence="1 2" key="1">
    <citation type="submission" date="2020-05" db="EMBL/GenBank/DDBJ databases">
        <authorList>
            <person name="Kim M.K."/>
        </authorList>
    </citation>
    <scope>NUCLEOTIDE SEQUENCE [LARGE SCALE GENOMIC DNA]</scope>
    <source>
        <strain evidence="1 2">BT25</strain>
    </source>
</reference>
<dbReference type="RefSeq" id="WP_027231201.1">
    <property type="nucleotide sequence ID" value="NZ_CP088292.1"/>
</dbReference>
<accession>A0A849VS67</accession>
<protein>
    <submittedName>
        <fullName evidence="1">Uncharacterized protein</fullName>
    </submittedName>
</protein>
<keyword evidence="2" id="KW-1185">Reference proteome</keyword>
<organism evidence="1 2">
    <name type="scientific">Phyllobacterium pellucidum</name>
    <dbReference type="NCBI Taxonomy" id="2740464"/>
    <lineage>
        <taxon>Bacteria</taxon>
        <taxon>Pseudomonadati</taxon>
        <taxon>Pseudomonadota</taxon>
        <taxon>Alphaproteobacteria</taxon>
        <taxon>Hyphomicrobiales</taxon>
        <taxon>Phyllobacteriaceae</taxon>
        <taxon>Phyllobacterium</taxon>
    </lineage>
</organism>
<gene>
    <name evidence="1" type="ORF">HQ945_14295</name>
</gene>
<name>A0A849VS67_9HYPH</name>
<comment type="caution">
    <text evidence="1">The sequence shown here is derived from an EMBL/GenBank/DDBJ whole genome shotgun (WGS) entry which is preliminary data.</text>
</comment>